<comment type="caution">
    <text evidence="1">The sequence shown here is derived from an EMBL/GenBank/DDBJ whole genome shotgun (WGS) entry which is preliminary data.</text>
</comment>
<gene>
    <name evidence="1" type="ORF">LOC68_08840</name>
</gene>
<dbReference type="RefSeq" id="WP_230217822.1">
    <property type="nucleotide sequence ID" value="NZ_JAJKFT010000004.1"/>
</dbReference>
<keyword evidence="2" id="KW-1185">Reference proteome</keyword>
<sequence length="304" mass="35045">MPPTLPPHFVELLYDALLKSYWRKKALRNFLRRSHISENFLAGCSDDETKRDWLDRLFPILERSDRGQRLLQQIAWSLAEQDSFPDLSNWEDSAEKIRDAKKAVAALKEYLERKEEERRNDAEIIRRRHDAEQRKQKALSSASTFESLKQRLDSLCSGLGTQQAGYDFQDWFYDLMNFFDIDNRRPYVVDGRQIDGSITLDGTTYLVELKFTSSQADATAIDSLLKKVNDKADNTMGVIVSMSGYSSVAMREASFSRSPLLLFDASHLYFVLNGVESFPDVLRRVRRHSSQEGASYLRVSDFGK</sequence>
<evidence type="ECO:0000313" key="2">
    <source>
        <dbReference type="Proteomes" id="UP001139103"/>
    </source>
</evidence>
<dbReference type="InterPro" id="IPR011335">
    <property type="entry name" value="Restrct_endonuc-II-like"/>
</dbReference>
<dbReference type="EMBL" id="JAJKFT010000004">
    <property type="protein sequence ID" value="MCC9628500.1"/>
    <property type="molecule type" value="Genomic_DNA"/>
</dbReference>
<organism evidence="1 2">
    <name type="scientific">Blastopirellula sediminis</name>
    <dbReference type="NCBI Taxonomy" id="2894196"/>
    <lineage>
        <taxon>Bacteria</taxon>
        <taxon>Pseudomonadati</taxon>
        <taxon>Planctomycetota</taxon>
        <taxon>Planctomycetia</taxon>
        <taxon>Pirellulales</taxon>
        <taxon>Pirellulaceae</taxon>
        <taxon>Blastopirellula</taxon>
    </lineage>
</organism>
<dbReference type="Proteomes" id="UP001139103">
    <property type="component" value="Unassembled WGS sequence"/>
</dbReference>
<dbReference type="AlphaFoldDB" id="A0A9X1MLM6"/>
<dbReference type="SUPFAM" id="SSF52980">
    <property type="entry name" value="Restriction endonuclease-like"/>
    <property type="match status" value="1"/>
</dbReference>
<evidence type="ECO:0000313" key="1">
    <source>
        <dbReference type="EMBL" id="MCC9628500.1"/>
    </source>
</evidence>
<name>A0A9X1MLM6_9BACT</name>
<proteinExistence type="predicted"/>
<evidence type="ECO:0008006" key="3">
    <source>
        <dbReference type="Google" id="ProtNLM"/>
    </source>
</evidence>
<accession>A0A9X1MLM6</accession>
<reference evidence="1" key="1">
    <citation type="submission" date="2021-11" db="EMBL/GenBank/DDBJ databases">
        <title>Genome sequence.</title>
        <authorList>
            <person name="Sun Q."/>
        </authorList>
    </citation>
    <scope>NUCLEOTIDE SEQUENCE</scope>
    <source>
        <strain evidence="1">JC732</strain>
    </source>
</reference>
<protein>
    <recommendedName>
        <fullName evidence="3">Restriction endonuclease type IV Mrr domain-containing protein</fullName>
    </recommendedName>
</protein>